<organism evidence="3 4">
    <name type="scientific">Amaricoccus solimangrovi</name>
    <dbReference type="NCBI Taxonomy" id="2589815"/>
    <lineage>
        <taxon>Bacteria</taxon>
        <taxon>Pseudomonadati</taxon>
        <taxon>Pseudomonadota</taxon>
        <taxon>Alphaproteobacteria</taxon>
        <taxon>Rhodobacterales</taxon>
        <taxon>Paracoccaceae</taxon>
        <taxon>Amaricoccus</taxon>
    </lineage>
</organism>
<comment type="caution">
    <text evidence="3">The sequence shown here is derived from an EMBL/GenBank/DDBJ whole genome shotgun (WGS) entry which is preliminary data.</text>
</comment>
<dbReference type="Proteomes" id="UP000319255">
    <property type="component" value="Unassembled WGS sequence"/>
</dbReference>
<dbReference type="Pfam" id="PF23639">
    <property type="entry name" value="DUF7146"/>
    <property type="match status" value="1"/>
</dbReference>
<name>A0A501WYB5_9RHOB</name>
<feature type="domain" description="DUF7146" evidence="2">
    <location>
        <begin position="95"/>
        <end position="193"/>
    </location>
</feature>
<evidence type="ECO:0000313" key="3">
    <source>
        <dbReference type="EMBL" id="TPE53224.1"/>
    </source>
</evidence>
<keyword evidence="4" id="KW-1185">Reference proteome</keyword>
<reference evidence="3 4" key="1">
    <citation type="submission" date="2019-06" db="EMBL/GenBank/DDBJ databases">
        <title>A novel bacterium of genus Amaricoccus, isolated from marine sediment.</title>
        <authorList>
            <person name="Huang H."/>
            <person name="Mo K."/>
            <person name="Hu Y."/>
        </authorList>
    </citation>
    <scope>NUCLEOTIDE SEQUENCE [LARGE SCALE GENOMIC DNA]</scope>
    <source>
        <strain evidence="3 4">HB172011</strain>
    </source>
</reference>
<dbReference type="RefSeq" id="WP_140452846.1">
    <property type="nucleotide sequence ID" value="NZ_VFRP01000002.1"/>
</dbReference>
<dbReference type="EMBL" id="VFRP01000002">
    <property type="protein sequence ID" value="TPE53224.1"/>
    <property type="molecule type" value="Genomic_DNA"/>
</dbReference>
<dbReference type="InterPro" id="IPR055570">
    <property type="entry name" value="DUF7146"/>
</dbReference>
<dbReference type="Gene3D" id="3.40.1360.10">
    <property type="match status" value="1"/>
</dbReference>
<feature type="domain" description="Toprim" evidence="1">
    <location>
        <begin position="200"/>
        <end position="292"/>
    </location>
</feature>
<sequence>MNDPERITRALGGCWNDHSGGSACCPAHEDKHPSLSIGIGADGRLLLHCFAGCSFEAIVAALRGLGILEGRGAIWKPDAADLARLRAAEESQLVKQSARAKAVWDEAESIPATIAEAYLRARGITCELPATLRFLANGWHPTARRFPMMVAAVEGGSRFAVHRTYLRADGRGKADVEPVKAMLGPTAGGAVRLSEGEGPLVVAEGIETALALLSGLLRRPATVWAALSTSGMRALNLPPIPGKLTIASDGDAPGRAAAHALATRAAALGWRVSMLPAPEGRDWADILAMKGAAA</sequence>
<accession>A0A501WYB5</accession>
<dbReference type="Pfam" id="PF13362">
    <property type="entry name" value="Toprim_3"/>
    <property type="match status" value="1"/>
</dbReference>
<dbReference type="OrthoDB" id="9811157at2"/>
<dbReference type="AlphaFoldDB" id="A0A501WYB5"/>
<evidence type="ECO:0000313" key="4">
    <source>
        <dbReference type="Proteomes" id="UP000319255"/>
    </source>
</evidence>
<dbReference type="InterPro" id="IPR006171">
    <property type="entry name" value="TOPRIM_dom"/>
</dbReference>
<proteinExistence type="predicted"/>
<evidence type="ECO:0000259" key="1">
    <source>
        <dbReference type="Pfam" id="PF13362"/>
    </source>
</evidence>
<gene>
    <name evidence="3" type="ORF">FJM51_04180</name>
</gene>
<protein>
    <submittedName>
        <fullName evidence="3">Uncharacterized protein</fullName>
    </submittedName>
</protein>
<evidence type="ECO:0000259" key="2">
    <source>
        <dbReference type="Pfam" id="PF23639"/>
    </source>
</evidence>